<gene>
    <name evidence="1" type="ORF">K444DRAFT_91289</name>
</gene>
<proteinExistence type="predicted"/>
<evidence type="ECO:0000313" key="2">
    <source>
        <dbReference type="Proteomes" id="UP000235371"/>
    </source>
</evidence>
<protein>
    <recommendedName>
        <fullName evidence="3">Heterokaryon incompatibility domain-containing protein</fullName>
    </recommendedName>
</protein>
<dbReference type="EMBL" id="KZ613856">
    <property type="protein sequence ID" value="PMD54809.1"/>
    <property type="molecule type" value="Genomic_DNA"/>
</dbReference>
<dbReference type="OrthoDB" id="194358at2759"/>
<dbReference type="RefSeq" id="XP_024731713.1">
    <property type="nucleotide sequence ID" value="XM_024888803.1"/>
</dbReference>
<name>A0A2J6SVM3_9HELO</name>
<keyword evidence="2" id="KW-1185">Reference proteome</keyword>
<dbReference type="AlphaFoldDB" id="A0A2J6SVM3"/>
<accession>A0A2J6SVM3</accession>
<evidence type="ECO:0000313" key="1">
    <source>
        <dbReference type="EMBL" id="PMD54809.1"/>
    </source>
</evidence>
<organism evidence="1 2">
    <name type="scientific">Hyaloscypha bicolor E</name>
    <dbReference type="NCBI Taxonomy" id="1095630"/>
    <lineage>
        <taxon>Eukaryota</taxon>
        <taxon>Fungi</taxon>
        <taxon>Dikarya</taxon>
        <taxon>Ascomycota</taxon>
        <taxon>Pezizomycotina</taxon>
        <taxon>Leotiomycetes</taxon>
        <taxon>Helotiales</taxon>
        <taxon>Hyaloscyphaceae</taxon>
        <taxon>Hyaloscypha</taxon>
        <taxon>Hyaloscypha bicolor</taxon>
    </lineage>
</organism>
<evidence type="ECO:0008006" key="3">
    <source>
        <dbReference type="Google" id="ProtNLM"/>
    </source>
</evidence>
<reference evidence="1 2" key="1">
    <citation type="submission" date="2016-04" db="EMBL/GenBank/DDBJ databases">
        <title>A degradative enzymes factory behind the ericoid mycorrhizal symbiosis.</title>
        <authorList>
            <consortium name="DOE Joint Genome Institute"/>
            <person name="Martino E."/>
            <person name="Morin E."/>
            <person name="Grelet G."/>
            <person name="Kuo A."/>
            <person name="Kohler A."/>
            <person name="Daghino S."/>
            <person name="Barry K."/>
            <person name="Choi C."/>
            <person name="Cichocki N."/>
            <person name="Clum A."/>
            <person name="Copeland A."/>
            <person name="Hainaut M."/>
            <person name="Haridas S."/>
            <person name="Labutti K."/>
            <person name="Lindquist E."/>
            <person name="Lipzen A."/>
            <person name="Khouja H.-R."/>
            <person name="Murat C."/>
            <person name="Ohm R."/>
            <person name="Olson A."/>
            <person name="Spatafora J."/>
            <person name="Veneault-Fourrey C."/>
            <person name="Henrissat B."/>
            <person name="Grigoriev I."/>
            <person name="Martin F."/>
            <person name="Perotto S."/>
        </authorList>
    </citation>
    <scope>NUCLEOTIDE SEQUENCE [LARGE SCALE GENOMIC DNA]</scope>
    <source>
        <strain evidence="1 2">E</strain>
    </source>
</reference>
<dbReference type="GeneID" id="36596879"/>
<sequence length="365" mass="41360">MLLDMTRTMITLTGSLDMICLRGTGIVPKDSPKTPSWVPSWTTFWSGNMTALESRFSEWHTISDYNPILPWPNTDILKVWGFRLGTVSGMSSAMRPHGEKHESLSPNLSRSHWISSTSTLHQKDPRLDSAAPEQMSFHDQIWQTLTMSLVSDKFDSAIVRSCFSALWTPEERGAVRNLALIEWIDSNAWFKIGEFTLREWSQLRTPGINKASGEDWMGKSFVDKSIRTDTSNIGQRAENCHTAEQMDAFIDVLEEVLGSGMRLALLESAALPQDPPSRFPYLVLVHPDVQVGDMIQYLRGCSIPVALRSERDNKGANSWGQRFRVIGGAYRVETEDLKVFESLREDGRDSWHRDRPRGPFVLDLI</sequence>
<dbReference type="InParanoid" id="A0A2J6SVM3"/>
<dbReference type="Proteomes" id="UP000235371">
    <property type="component" value="Unassembled WGS sequence"/>
</dbReference>